<dbReference type="EMBL" id="CP019070">
    <property type="protein sequence ID" value="APW64431.1"/>
    <property type="molecule type" value="Genomic_DNA"/>
</dbReference>
<reference evidence="1 2" key="1">
    <citation type="submission" date="2017-01" db="EMBL/GenBank/DDBJ databases">
        <title>Genome sequencing of Arcobacter sp. LPB0137.</title>
        <authorList>
            <person name="Lee G.-W."/>
            <person name="Yi H."/>
        </authorList>
    </citation>
    <scope>NUCLEOTIDE SEQUENCE [LARGE SCALE GENOMIC DNA]</scope>
    <source>
        <strain evidence="1 2">LPB0137</strain>
    </source>
</reference>
<organism evidence="1 2">
    <name type="scientific">Poseidonibacter parvus</name>
    <dbReference type="NCBI Taxonomy" id="1850254"/>
    <lineage>
        <taxon>Bacteria</taxon>
        <taxon>Pseudomonadati</taxon>
        <taxon>Campylobacterota</taxon>
        <taxon>Epsilonproteobacteria</taxon>
        <taxon>Campylobacterales</taxon>
        <taxon>Arcobacteraceae</taxon>
        <taxon>Poseidonibacter</taxon>
    </lineage>
</organism>
<keyword evidence="2" id="KW-1185">Reference proteome</keyword>
<accession>A0A1P8KIP7</accession>
<evidence type="ECO:0000313" key="1">
    <source>
        <dbReference type="EMBL" id="APW64431.1"/>
    </source>
</evidence>
<dbReference type="OrthoDB" id="5360757at2"/>
<dbReference type="Proteomes" id="UP000186074">
    <property type="component" value="Chromosome"/>
</dbReference>
<sequence length="112" mass="13525">MQRGTAKVQFFSNYDYIKDLYYKRGLVVAKHLYELLKKEEIISMSYKQFNRYFQEFIFNKDKRFSISNIVQNKTAELKETDKTPKIKKIVIGDKKHKPYNPHTREINPEDIL</sequence>
<dbReference type="KEGG" id="alp:LPB137_00580"/>
<name>A0A1P8KIP7_9BACT</name>
<proteinExistence type="predicted"/>
<gene>
    <name evidence="1" type="ORF">LPB137_00580</name>
</gene>
<dbReference type="STRING" id="1850254.LPB137_00580"/>
<protein>
    <submittedName>
        <fullName evidence="1">Uncharacterized protein</fullName>
    </submittedName>
</protein>
<dbReference type="AlphaFoldDB" id="A0A1P8KIP7"/>
<evidence type="ECO:0000313" key="2">
    <source>
        <dbReference type="Proteomes" id="UP000186074"/>
    </source>
</evidence>
<dbReference type="RefSeq" id="WP_076082967.1">
    <property type="nucleotide sequence ID" value="NZ_CP019070.1"/>
</dbReference>